<evidence type="ECO:0000313" key="5">
    <source>
        <dbReference type="Proteomes" id="UP001193680"/>
    </source>
</evidence>
<sequence length="676" mass="69547">MSTSNAQSGRAAAIARRKAQVQGKDSQAAAATAVPRRKQRPEPVVETAVEPVATTSTYSEPSRSRRGVNPVAAAETASAAGRNAAKARRQQQKSGKSATSANKTQAQRTRAERKPVEPIAEVRQERTEAPAPAPRKERANNGRAQVKPEVAQVQSGGRLQSKAYRQAQAKGKAGQDAFKSKGGSQSGAKAKLANPDASTRDIAKQVRAERCTRGKTCSTGTSRPTRQQRSSQAAPSKVEESQTLSGQTVSGTMVGQGDKKMTGAETGACQLVSGTEYLGAEEFAGSCATQPKAQPAKVTQTQTTRGQIVSGTTKVGRGEKMTGNEPGTCSAVTGTEYLPADQGQMYCGETPAKAKATGFSVMSQPSQTGGSKITGGDSRKSQSTTIKPKNPAKAPQKVMPSQTAQGNTTTGTQVGRLEAVTGIQKGACKSVTGTGYQGMEEAKACNAEMPKPATKVTASATTRGQSITGDRSGGISNMTGAEAGSCKAISGTPYVGSEQIASCAPAQRSEINQRQRQGINPAISGVQPGPQGLTGAQKGACQLVSGTHYQGGDQTAMVCDTTNAAIPGESDFPQMMGTPQMQAQPQTAPMPAAEPAVEQGAKITGDGWDRGSKVTGTEGPWAAQRNSSIRGARGQAPMGASQFKRANNEIPMSPITGSSGNTDTGAKVTLSGGARA</sequence>
<feature type="compositionally biased region" description="Polar residues" evidence="3">
    <location>
        <begin position="98"/>
        <end position="108"/>
    </location>
</feature>
<evidence type="ECO:0000256" key="1">
    <source>
        <dbReference type="ARBA" id="ARBA00022737"/>
    </source>
</evidence>
<dbReference type="RefSeq" id="WP_185979139.1">
    <property type="nucleotide sequence ID" value="NZ_JACBGI020000036.1"/>
</dbReference>
<reference evidence="4 5" key="2">
    <citation type="submission" date="2020-11" db="EMBL/GenBank/DDBJ databases">
        <title>Sulfur oxidizing isolate from Hospital Hole Sinkhole.</title>
        <authorList>
            <person name="Scott K.M."/>
        </authorList>
    </citation>
    <scope>NUCLEOTIDE SEQUENCE [LARGE SCALE GENOMIC DNA]</scope>
    <source>
        <strain evidence="4 5">HH1</strain>
    </source>
</reference>
<evidence type="ECO:0000256" key="2">
    <source>
        <dbReference type="ARBA" id="ARBA00024044"/>
    </source>
</evidence>
<dbReference type="InterPro" id="IPR020990">
    <property type="entry name" value="CSOS2/2B"/>
</dbReference>
<dbReference type="EMBL" id="JACBGI020000036">
    <property type="protein sequence ID" value="MBF6058995.1"/>
    <property type="molecule type" value="Genomic_DNA"/>
</dbReference>
<comment type="caution">
    <text evidence="4">The sequence shown here is derived from an EMBL/GenBank/DDBJ whole genome shotgun (WGS) entry which is preliminary data.</text>
</comment>
<reference evidence="4 5" key="1">
    <citation type="submission" date="2020-06" db="EMBL/GenBank/DDBJ databases">
        <authorList>
            <person name="Scott K."/>
        </authorList>
    </citation>
    <scope>NUCLEOTIDE SEQUENCE [LARGE SCALE GENOMIC DNA]</scope>
    <source>
        <strain evidence="4 5">HH1</strain>
    </source>
</reference>
<gene>
    <name evidence="4" type="ORF">H8792_011630</name>
</gene>
<feature type="region of interest" description="Disordered" evidence="3">
    <location>
        <begin position="1"/>
        <end position="259"/>
    </location>
</feature>
<comment type="similarity">
    <text evidence="2">Belongs to the CsoS2 family.</text>
</comment>
<evidence type="ECO:0000256" key="3">
    <source>
        <dbReference type="SAM" id="MobiDB-lite"/>
    </source>
</evidence>
<keyword evidence="1" id="KW-0677">Repeat</keyword>
<feature type="compositionally biased region" description="Basic and acidic residues" evidence="3">
    <location>
        <begin position="198"/>
        <end position="212"/>
    </location>
</feature>
<feature type="compositionally biased region" description="Basic and acidic residues" evidence="3">
    <location>
        <begin position="109"/>
        <end position="140"/>
    </location>
</feature>
<evidence type="ECO:0000313" key="4">
    <source>
        <dbReference type="EMBL" id="MBF6058995.1"/>
    </source>
</evidence>
<feature type="compositionally biased region" description="Polar residues" evidence="3">
    <location>
        <begin position="215"/>
        <end position="234"/>
    </location>
</feature>
<dbReference type="Proteomes" id="UP001193680">
    <property type="component" value="Unassembled WGS sequence"/>
</dbReference>
<accession>A0ABS0BYW9</accession>
<feature type="compositionally biased region" description="Polar residues" evidence="3">
    <location>
        <begin position="456"/>
        <end position="476"/>
    </location>
</feature>
<proteinExistence type="inferred from homology"/>
<name>A0ABS0BYW9_9GAMM</name>
<feature type="compositionally biased region" description="Polar residues" evidence="3">
    <location>
        <begin position="241"/>
        <end position="253"/>
    </location>
</feature>
<feature type="region of interest" description="Disordered" evidence="3">
    <location>
        <begin position="360"/>
        <end position="409"/>
    </location>
</feature>
<feature type="compositionally biased region" description="Low complexity" evidence="3">
    <location>
        <begin position="42"/>
        <end position="55"/>
    </location>
</feature>
<feature type="region of interest" description="Disordered" evidence="3">
    <location>
        <begin position="455"/>
        <end position="476"/>
    </location>
</feature>
<organism evidence="4 5">
    <name type="scientific">Thiomicrorhabdus heinhorstiae</name>
    <dbReference type="NCBI Taxonomy" id="2748010"/>
    <lineage>
        <taxon>Bacteria</taxon>
        <taxon>Pseudomonadati</taxon>
        <taxon>Pseudomonadota</taxon>
        <taxon>Gammaproteobacteria</taxon>
        <taxon>Thiotrichales</taxon>
        <taxon>Piscirickettsiaceae</taxon>
        <taxon>Thiomicrorhabdus</taxon>
    </lineage>
</organism>
<feature type="compositionally biased region" description="Polar residues" evidence="3">
    <location>
        <begin position="360"/>
        <end position="371"/>
    </location>
</feature>
<feature type="compositionally biased region" description="Low complexity" evidence="3">
    <location>
        <begin position="166"/>
        <end position="175"/>
    </location>
</feature>
<dbReference type="Pfam" id="PF12288">
    <property type="entry name" value="CsoS2_M"/>
    <property type="match status" value="1"/>
</dbReference>
<keyword evidence="5" id="KW-1185">Reference proteome</keyword>
<feature type="region of interest" description="Disordered" evidence="3">
    <location>
        <begin position="646"/>
        <end position="676"/>
    </location>
</feature>
<protein>
    <submittedName>
        <fullName evidence="4">Carboxysome shell protein</fullName>
    </submittedName>
</protein>
<feature type="compositionally biased region" description="Polar residues" evidence="3">
    <location>
        <begin position="655"/>
        <end position="664"/>
    </location>
</feature>